<sequence>MAAQDPQDPQDPHHDPVPAPPTATTAPSVRDLLAAGAAARTVSTPPGDEPRQAPERRDAA</sequence>
<feature type="region of interest" description="Disordered" evidence="1">
    <location>
        <begin position="1"/>
        <end position="60"/>
    </location>
</feature>
<organism evidence="2 3">
    <name type="scientific">Actinacidiphila polyblastidii</name>
    <dbReference type="NCBI Taxonomy" id="3110430"/>
    <lineage>
        <taxon>Bacteria</taxon>
        <taxon>Bacillati</taxon>
        <taxon>Actinomycetota</taxon>
        <taxon>Actinomycetes</taxon>
        <taxon>Kitasatosporales</taxon>
        <taxon>Streptomycetaceae</taxon>
        <taxon>Actinacidiphila</taxon>
    </lineage>
</organism>
<gene>
    <name evidence="2" type="ORF">V2S66_07480</name>
</gene>
<comment type="caution">
    <text evidence="2">The sequence shown here is derived from an EMBL/GenBank/DDBJ whole genome shotgun (WGS) entry which is preliminary data.</text>
</comment>
<feature type="compositionally biased region" description="Basic and acidic residues" evidence="1">
    <location>
        <begin position="48"/>
        <end position="60"/>
    </location>
</feature>
<evidence type="ECO:0000256" key="1">
    <source>
        <dbReference type="SAM" id="MobiDB-lite"/>
    </source>
</evidence>
<name>A0ABU7P7P2_9ACTN</name>
<keyword evidence="3" id="KW-1185">Reference proteome</keyword>
<evidence type="ECO:0000313" key="3">
    <source>
        <dbReference type="Proteomes" id="UP001344658"/>
    </source>
</evidence>
<dbReference type="Proteomes" id="UP001344658">
    <property type="component" value="Unassembled WGS sequence"/>
</dbReference>
<dbReference type="EMBL" id="JAZEWV010000004">
    <property type="protein sequence ID" value="MEE4541811.1"/>
    <property type="molecule type" value="Genomic_DNA"/>
</dbReference>
<protein>
    <submittedName>
        <fullName evidence="2">Uncharacterized protein</fullName>
    </submittedName>
</protein>
<reference evidence="2 3" key="1">
    <citation type="submission" date="2023-12" db="EMBL/GenBank/DDBJ databases">
        <title>Streptomyces sp. V4-01.</title>
        <authorList>
            <person name="Somphong A."/>
            <person name="Phongsopitanun W."/>
        </authorList>
    </citation>
    <scope>NUCLEOTIDE SEQUENCE [LARGE SCALE GENOMIC DNA]</scope>
    <source>
        <strain evidence="2 3">V4-01</strain>
    </source>
</reference>
<accession>A0ABU7P7P2</accession>
<proteinExistence type="predicted"/>
<dbReference type="RefSeq" id="WP_330793727.1">
    <property type="nucleotide sequence ID" value="NZ_JAZEWV010000004.1"/>
</dbReference>
<evidence type="ECO:0000313" key="2">
    <source>
        <dbReference type="EMBL" id="MEE4541811.1"/>
    </source>
</evidence>